<evidence type="ECO:0008006" key="3">
    <source>
        <dbReference type="Google" id="ProtNLM"/>
    </source>
</evidence>
<organism evidence="1 2">
    <name type="scientific">Roseimaritima multifibrata</name>
    <dbReference type="NCBI Taxonomy" id="1930274"/>
    <lineage>
        <taxon>Bacteria</taxon>
        <taxon>Pseudomonadati</taxon>
        <taxon>Planctomycetota</taxon>
        <taxon>Planctomycetia</taxon>
        <taxon>Pirellulales</taxon>
        <taxon>Pirellulaceae</taxon>
        <taxon>Roseimaritima</taxon>
    </lineage>
</organism>
<protein>
    <recommendedName>
        <fullName evidence="3">DUF1858 domain-containing protein</fullName>
    </recommendedName>
</protein>
<evidence type="ECO:0000313" key="1">
    <source>
        <dbReference type="EMBL" id="QDS94764.1"/>
    </source>
</evidence>
<dbReference type="Pfam" id="PF04405">
    <property type="entry name" value="ScdA_N"/>
    <property type="match status" value="1"/>
</dbReference>
<dbReference type="Gene3D" id="1.10.3910.10">
    <property type="entry name" value="SP0561-like"/>
    <property type="match status" value="1"/>
</dbReference>
<dbReference type="AlphaFoldDB" id="A0A517MIT5"/>
<name>A0A517MIT5_9BACT</name>
<dbReference type="Proteomes" id="UP000320672">
    <property type="component" value="Chromosome"/>
</dbReference>
<dbReference type="InterPro" id="IPR019903">
    <property type="entry name" value="RIC_family"/>
</dbReference>
<reference evidence="1 2" key="1">
    <citation type="submission" date="2019-02" db="EMBL/GenBank/DDBJ databases">
        <title>Deep-cultivation of Planctomycetes and their phenomic and genomic characterization uncovers novel biology.</title>
        <authorList>
            <person name="Wiegand S."/>
            <person name="Jogler M."/>
            <person name="Boedeker C."/>
            <person name="Pinto D."/>
            <person name="Vollmers J."/>
            <person name="Rivas-Marin E."/>
            <person name="Kohn T."/>
            <person name="Peeters S.H."/>
            <person name="Heuer A."/>
            <person name="Rast P."/>
            <person name="Oberbeckmann S."/>
            <person name="Bunk B."/>
            <person name="Jeske O."/>
            <person name="Meyerdierks A."/>
            <person name="Storesund J.E."/>
            <person name="Kallscheuer N."/>
            <person name="Luecker S."/>
            <person name="Lage O.M."/>
            <person name="Pohl T."/>
            <person name="Merkel B.J."/>
            <person name="Hornburger P."/>
            <person name="Mueller R.-W."/>
            <person name="Bruemmer F."/>
            <person name="Labrenz M."/>
            <person name="Spormann A.M."/>
            <person name="Op den Camp H."/>
            <person name="Overmann J."/>
            <person name="Amann R."/>
            <person name="Jetten M.S.M."/>
            <person name="Mascher T."/>
            <person name="Medema M.H."/>
            <person name="Devos D.P."/>
            <person name="Kaster A.-K."/>
            <person name="Ovreas L."/>
            <person name="Rohde M."/>
            <person name="Galperin M.Y."/>
            <person name="Jogler C."/>
        </authorList>
    </citation>
    <scope>NUCLEOTIDE SEQUENCE [LARGE SCALE GENOMIC DNA]</scope>
    <source>
        <strain evidence="1 2">FF011L</strain>
    </source>
</reference>
<keyword evidence="2" id="KW-1185">Reference proteome</keyword>
<proteinExistence type="predicted"/>
<evidence type="ECO:0000313" key="2">
    <source>
        <dbReference type="Proteomes" id="UP000320672"/>
    </source>
</evidence>
<dbReference type="InterPro" id="IPR038062">
    <property type="entry name" value="ScdA-like_N_sf"/>
</dbReference>
<gene>
    <name evidence="1" type="ORF">FF011L_35460</name>
</gene>
<dbReference type="KEGG" id="rml:FF011L_35460"/>
<accession>A0A517MIT5</accession>
<dbReference type="EMBL" id="CP036262">
    <property type="protein sequence ID" value="QDS94764.1"/>
    <property type="molecule type" value="Genomic_DNA"/>
</dbReference>
<sequence length="62" mass="6909">MGYECDLLDSIPFWITEYPQTAVVFHRLGIDVACEGITLQTACEKANLNPQQVLAELKAVLK</sequence>
<dbReference type="OrthoDB" id="287027at2"/>